<feature type="signal peptide" evidence="1">
    <location>
        <begin position="1"/>
        <end position="17"/>
    </location>
</feature>
<dbReference type="OrthoDB" id="418169at2759"/>
<keyword evidence="3" id="KW-1185">Reference proteome</keyword>
<accession>A0A9Q1H8H5</accession>
<evidence type="ECO:0000313" key="2">
    <source>
        <dbReference type="EMBL" id="KAJ8039672.1"/>
    </source>
</evidence>
<evidence type="ECO:0000313" key="3">
    <source>
        <dbReference type="Proteomes" id="UP001152320"/>
    </source>
</evidence>
<name>A0A9Q1H8H5_HOLLE</name>
<reference evidence="2" key="1">
    <citation type="submission" date="2021-10" db="EMBL/GenBank/DDBJ databases">
        <title>Tropical sea cucumber genome reveals ecological adaptation and Cuvierian tubules defense mechanism.</title>
        <authorList>
            <person name="Chen T."/>
        </authorList>
    </citation>
    <scope>NUCLEOTIDE SEQUENCE</scope>
    <source>
        <strain evidence="2">Nanhai2018</strain>
        <tissue evidence="2">Muscle</tissue>
    </source>
</reference>
<evidence type="ECO:0000256" key="1">
    <source>
        <dbReference type="SAM" id="SignalP"/>
    </source>
</evidence>
<protein>
    <submittedName>
        <fullName evidence="2">Uncharacterized protein</fullName>
    </submittedName>
</protein>
<proteinExistence type="predicted"/>
<dbReference type="AlphaFoldDB" id="A0A9Q1H8H5"/>
<comment type="caution">
    <text evidence="2">The sequence shown here is derived from an EMBL/GenBank/DDBJ whole genome shotgun (WGS) entry which is preliminary data.</text>
</comment>
<sequence>MNIFLLISLSSPTFLLAYSIEQHTLSDLRRFKVKGVVGRFAVDRNALERELQNRKQQDVACGHEVKLQLPQSLPQTSYDTSHQGEVTLTDAFITDHTLADELSIDLNEQVATSYKVLVVAIPVVLGTTKEHGILPLHVFTNSTKKVLSAYGTNYDYISQLNDFEEGDDGTVRILLGDDVITYQVQDEVKCKGENKVGKDFNEVLGKIITVTNYPLPLDWGCELLGSQISFCQVLNEVQCGLAAVGGDFCILTSTSSSERCPSTIKILNITGVFQQMIPFLEETVPNESFEAEFIDREHTTGIKYPCLTH</sequence>
<keyword evidence="1" id="KW-0732">Signal</keyword>
<feature type="chain" id="PRO_5040251407" evidence="1">
    <location>
        <begin position="18"/>
        <end position="309"/>
    </location>
</feature>
<dbReference type="Proteomes" id="UP001152320">
    <property type="component" value="Chromosome 6"/>
</dbReference>
<gene>
    <name evidence="2" type="ORF">HOLleu_13750</name>
</gene>
<organism evidence="2 3">
    <name type="scientific">Holothuria leucospilota</name>
    <name type="common">Black long sea cucumber</name>
    <name type="synonym">Mertensiothuria leucospilota</name>
    <dbReference type="NCBI Taxonomy" id="206669"/>
    <lineage>
        <taxon>Eukaryota</taxon>
        <taxon>Metazoa</taxon>
        <taxon>Echinodermata</taxon>
        <taxon>Eleutherozoa</taxon>
        <taxon>Echinozoa</taxon>
        <taxon>Holothuroidea</taxon>
        <taxon>Aspidochirotacea</taxon>
        <taxon>Aspidochirotida</taxon>
        <taxon>Holothuriidae</taxon>
        <taxon>Holothuria</taxon>
    </lineage>
</organism>
<dbReference type="EMBL" id="JAIZAY010000006">
    <property type="protein sequence ID" value="KAJ8039672.1"/>
    <property type="molecule type" value="Genomic_DNA"/>
</dbReference>